<sequence length="228" mass="25760">MPNYAMVIDLQNCVGCGACDIACKNENNVPSDFYWSNHMVSTTGTFPNVKFQYLPTLCNHCMDAPCVKACPTKAMYKDDNGLTLHSIERCIGCKTCVLADPYGVINVNYKVPHQSWQSDEALIPNVTAAPKEVIDKTNTPIPYYNPDREETYGGVRPRGVVEKCNFCDHRIKKGEYPYCCVACPARARIFGDLDDPDSEINHLLSRYTHKQLLIEKGTKPKIFYIRDF</sequence>
<dbReference type="Pfam" id="PF13247">
    <property type="entry name" value="Fer4_11"/>
    <property type="match status" value="2"/>
</dbReference>
<protein>
    <submittedName>
        <fullName evidence="6">4Fe-4S ferredoxin</fullName>
    </submittedName>
</protein>
<dbReference type="PANTHER" id="PTHR43177">
    <property type="entry name" value="PROTEIN NRFC"/>
    <property type="match status" value="1"/>
</dbReference>
<dbReference type="Proteomes" id="UP000095255">
    <property type="component" value="Unassembled WGS sequence"/>
</dbReference>
<evidence type="ECO:0000313" key="6">
    <source>
        <dbReference type="EMBL" id="OEH86621.1"/>
    </source>
</evidence>
<keyword evidence="2" id="KW-0479">Metal-binding</keyword>
<evidence type="ECO:0000256" key="1">
    <source>
        <dbReference type="ARBA" id="ARBA00022485"/>
    </source>
</evidence>
<dbReference type="STRING" id="1390249.BHU72_10215"/>
<accession>A0A1E5L914</accession>
<evidence type="ECO:0000313" key="7">
    <source>
        <dbReference type="Proteomes" id="UP000095255"/>
    </source>
</evidence>
<dbReference type="PROSITE" id="PS51379">
    <property type="entry name" value="4FE4S_FER_2"/>
    <property type="match status" value="3"/>
</dbReference>
<name>A0A1E5L914_9FIRM</name>
<keyword evidence="4" id="KW-0411">Iron-sulfur</keyword>
<evidence type="ECO:0000256" key="2">
    <source>
        <dbReference type="ARBA" id="ARBA00022723"/>
    </source>
</evidence>
<feature type="domain" description="4Fe-4S ferredoxin-type" evidence="5">
    <location>
        <begin position="81"/>
        <end position="110"/>
    </location>
</feature>
<organism evidence="6 7">
    <name type="scientific">Desulfuribacillus stibiiarsenatis</name>
    <dbReference type="NCBI Taxonomy" id="1390249"/>
    <lineage>
        <taxon>Bacteria</taxon>
        <taxon>Bacillati</taxon>
        <taxon>Bacillota</taxon>
        <taxon>Desulfuribacillia</taxon>
        <taxon>Desulfuribacillales</taxon>
        <taxon>Desulfuribacillaceae</taxon>
        <taxon>Desulfuribacillus</taxon>
    </lineage>
</organism>
<dbReference type="CDD" id="cd10551">
    <property type="entry name" value="PsrB"/>
    <property type="match status" value="1"/>
</dbReference>
<evidence type="ECO:0000256" key="3">
    <source>
        <dbReference type="ARBA" id="ARBA00023004"/>
    </source>
</evidence>
<dbReference type="EMBL" id="MJAT01000002">
    <property type="protein sequence ID" value="OEH86621.1"/>
    <property type="molecule type" value="Genomic_DNA"/>
</dbReference>
<dbReference type="InterPro" id="IPR050954">
    <property type="entry name" value="ET_IronSulfur_Cluster-Binding"/>
</dbReference>
<dbReference type="GO" id="GO:0051539">
    <property type="term" value="F:4 iron, 4 sulfur cluster binding"/>
    <property type="evidence" value="ECO:0007669"/>
    <property type="project" value="UniProtKB-KW"/>
</dbReference>
<dbReference type="SUPFAM" id="SSF54862">
    <property type="entry name" value="4Fe-4S ferredoxins"/>
    <property type="match status" value="1"/>
</dbReference>
<keyword evidence="3" id="KW-0408">Iron</keyword>
<dbReference type="AlphaFoldDB" id="A0A1E5L914"/>
<evidence type="ECO:0000256" key="4">
    <source>
        <dbReference type="ARBA" id="ARBA00023014"/>
    </source>
</evidence>
<comment type="caution">
    <text evidence="6">The sequence shown here is derived from an EMBL/GenBank/DDBJ whole genome shotgun (WGS) entry which is preliminary data.</text>
</comment>
<dbReference type="OrthoDB" id="9779457at2"/>
<gene>
    <name evidence="6" type="ORF">BHU72_10215</name>
</gene>
<proteinExistence type="predicted"/>
<dbReference type="PANTHER" id="PTHR43177:SF3">
    <property type="entry name" value="PROTEIN NRFC HOMOLOG"/>
    <property type="match status" value="1"/>
</dbReference>
<reference evidence="6 7" key="1">
    <citation type="submission" date="2016-09" db="EMBL/GenBank/DDBJ databases">
        <title>Desulfuribacillus arsenicus sp. nov., an obligately anaerobic, dissimilatory arsenic- and antimonate-reducing bacterium isolated from anoxic sediments.</title>
        <authorList>
            <person name="Abin C.A."/>
            <person name="Hollibaugh J.T."/>
        </authorList>
    </citation>
    <scope>NUCLEOTIDE SEQUENCE [LARGE SCALE GENOMIC DNA]</scope>
    <source>
        <strain evidence="6 7">MLFW-2</strain>
    </source>
</reference>
<dbReference type="GO" id="GO:0046872">
    <property type="term" value="F:metal ion binding"/>
    <property type="evidence" value="ECO:0007669"/>
    <property type="project" value="UniProtKB-KW"/>
</dbReference>
<evidence type="ECO:0000259" key="5">
    <source>
        <dbReference type="PROSITE" id="PS51379"/>
    </source>
</evidence>
<feature type="domain" description="4Fe-4S ferredoxin-type" evidence="5">
    <location>
        <begin position="4"/>
        <end position="33"/>
    </location>
</feature>
<keyword evidence="1" id="KW-0004">4Fe-4S</keyword>
<feature type="domain" description="4Fe-4S ferredoxin-type" evidence="5">
    <location>
        <begin position="49"/>
        <end position="80"/>
    </location>
</feature>
<dbReference type="InterPro" id="IPR017896">
    <property type="entry name" value="4Fe4S_Fe-S-bd"/>
</dbReference>
<dbReference type="Gene3D" id="3.30.70.20">
    <property type="match status" value="2"/>
</dbReference>
<dbReference type="RefSeq" id="WP_069700988.1">
    <property type="nucleotide sequence ID" value="NZ_MJAT01000002.1"/>
</dbReference>
<keyword evidence="7" id="KW-1185">Reference proteome</keyword>